<gene>
    <name evidence="2" type="ORF">BT96DRAFT_625291</name>
</gene>
<sequence length="503" mass="57774">MSRPGLPLSDDIIDRILLFSPTFASLLATILTAKSFYNVFRTHPKSIVRAVAYNITGPALPQALSCIRHPDIARPYNKRPNEWGSEVPSEDENGKRSPTHAIGSPAQTTRSSAQAIGSSAQAIDMADLSEAPITAAETHKIVANAKVVARLEDLFSARYFDRSSSTSQLSQLESQIFRVAVYHLMLYSSIFHPSTWSNLLDSDDDDDDRDAAGLRRQQVLDKRTQFLSVISTPELFQIHSVGEFLKETFMWHIRFQGYPPSIRDLAPAVGPVLIVESFDDEEDSLETFEDILDLIEEDLDFHPMVTEYLSGPLVKILEARNEKPPQETFAHWHSISPRIFEKISQCDRCYTSYEFEFYHNGILTQIGFGERNDDPHYYLQTISQYLKGSLRYNKVESDCLRQEAQQYGSSSHLLVKIWDDLWNFNLVKQQSQSQLVDWTRDDFLCSSCFRMFLIENLWVWLWHTKAVSGTLKENCWYGYNCRTQTHKQVHAERLSHLCEQTRH</sequence>
<dbReference type="PANTHER" id="PTHR16079">
    <property type="entry name" value="UBIQUITIN LIGASE PROTEIN CHFR"/>
    <property type="match status" value="1"/>
</dbReference>
<proteinExistence type="predicted"/>
<accession>A0A6A4IIN8</accession>
<protein>
    <recommendedName>
        <fullName evidence="4">Aprataxin and PNK-like factor PBZ domain-containing protein</fullName>
    </recommendedName>
</protein>
<dbReference type="Proteomes" id="UP000799118">
    <property type="component" value="Unassembled WGS sequence"/>
</dbReference>
<evidence type="ECO:0000256" key="1">
    <source>
        <dbReference type="SAM" id="MobiDB-lite"/>
    </source>
</evidence>
<dbReference type="PANTHER" id="PTHR16079:SF4">
    <property type="entry name" value="E3 UBIQUITIN-PROTEIN LIGASE CHFR"/>
    <property type="match status" value="1"/>
</dbReference>
<evidence type="ECO:0008006" key="4">
    <source>
        <dbReference type="Google" id="ProtNLM"/>
    </source>
</evidence>
<dbReference type="GO" id="GO:0005634">
    <property type="term" value="C:nucleus"/>
    <property type="evidence" value="ECO:0007669"/>
    <property type="project" value="TreeGrafter"/>
</dbReference>
<evidence type="ECO:0000313" key="3">
    <source>
        <dbReference type="Proteomes" id="UP000799118"/>
    </source>
</evidence>
<evidence type="ECO:0000313" key="2">
    <source>
        <dbReference type="EMBL" id="KAE9408867.1"/>
    </source>
</evidence>
<name>A0A6A4IIN8_9AGAR</name>
<organism evidence="2 3">
    <name type="scientific">Gymnopus androsaceus JB14</name>
    <dbReference type="NCBI Taxonomy" id="1447944"/>
    <lineage>
        <taxon>Eukaryota</taxon>
        <taxon>Fungi</taxon>
        <taxon>Dikarya</taxon>
        <taxon>Basidiomycota</taxon>
        <taxon>Agaricomycotina</taxon>
        <taxon>Agaricomycetes</taxon>
        <taxon>Agaricomycetidae</taxon>
        <taxon>Agaricales</taxon>
        <taxon>Marasmiineae</taxon>
        <taxon>Omphalotaceae</taxon>
        <taxon>Gymnopus</taxon>
    </lineage>
</organism>
<dbReference type="InterPro" id="IPR052256">
    <property type="entry name" value="E3_ubiquitin-ligase_CHFR"/>
</dbReference>
<dbReference type="OrthoDB" id="2745518at2759"/>
<dbReference type="GO" id="GO:0006511">
    <property type="term" value="P:ubiquitin-dependent protein catabolic process"/>
    <property type="evidence" value="ECO:0007669"/>
    <property type="project" value="TreeGrafter"/>
</dbReference>
<dbReference type="AlphaFoldDB" id="A0A6A4IIN8"/>
<reference evidence="2" key="1">
    <citation type="journal article" date="2019" name="Environ. Microbiol.">
        <title>Fungal ecological strategies reflected in gene transcription - a case study of two litter decomposers.</title>
        <authorList>
            <person name="Barbi F."/>
            <person name="Kohler A."/>
            <person name="Barry K."/>
            <person name="Baskaran P."/>
            <person name="Daum C."/>
            <person name="Fauchery L."/>
            <person name="Ihrmark K."/>
            <person name="Kuo A."/>
            <person name="LaButti K."/>
            <person name="Lipzen A."/>
            <person name="Morin E."/>
            <person name="Grigoriev I.V."/>
            <person name="Henrissat B."/>
            <person name="Lindahl B."/>
            <person name="Martin F."/>
        </authorList>
    </citation>
    <scope>NUCLEOTIDE SEQUENCE</scope>
    <source>
        <strain evidence="2">JB14</strain>
    </source>
</reference>
<dbReference type="GO" id="GO:0004842">
    <property type="term" value="F:ubiquitin-protein transferase activity"/>
    <property type="evidence" value="ECO:0007669"/>
    <property type="project" value="TreeGrafter"/>
</dbReference>
<feature type="region of interest" description="Disordered" evidence="1">
    <location>
        <begin position="77"/>
        <end position="115"/>
    </location>
</feature>
<dbReference type="EMBL" id="ML769389">
    <property type="protein sequence ID" value="KAE9408867.1"/>
    <property type="molecule type" value="Genomic_DNA"/>
</dbReference>
<keyword evidence="3" id="KW-1185">Reference proteome</keyword>
<dbReference type="GO" id="GO:0016567">
    <property type="term" value="P:protein ubiquitination"/>
    <property type="evidence" value="ECO:0007669"/>
    <property type="project" value="TreeGrafter"/>
</dbReference>